<dbReference type="PIRSF" id="PIRSF007531">
    <property type="entry name" value="CPT"/>
    <property type="match status" value="1"/>
</dbReference>
<dbReference type="EMBL" id="SUMB01000002">
    <property type="protein sequence ID" value="TJZ57565.1"/>
    <property type="molecule type" value="Genomic_DNA"/>
</dbReference>
<keyword evidence="4" id="KW-1185">Reference proteome</keyword>
<dbReference type="GO" id="GO:0016740">
    <property type="term" value="F:transferase activity"/>
    <property type="evidence" value="ECO:0007669"/>
    <property type="project" value="UniProtKB-KW"/>
</dbReference>
<feature type="active site" evidence="1">
    <location>
        <position position="33"/>
    </location>
</feature>
<gene>
    <name evidence="3" type="primary">cpt</name>
    <name evidence="3" type="ORF">FCH28_08135</name>
</gene>
<proteinExistence type="predicted"/>
<sequence>MIVLNGGSSAGKSGIARCLQALLPEPWLVTGVDALIESMPAALRESDGGLAITADGGVSVGEVFLELERAWMQGVAATVGAGARVVIDDVFLDGPVSQGNWRRALDGRNVLWVGVHCDAAVAADREVARGDRVAGMAAAQAELVHRGVVYDLDVDTTTATPMDCARLIAARAGGPGVGRRSSAV</sequence>
<reference evidence="3 4" key="1">
    <citation type="submission" date="2019-04" db="EMBL/GenBank/DDBJ databases">
        <title>Streptomyces piniterrae sp. nov., a heliquinomycin-producing actinomycete isolated from rhizosphere soil of Pinus yunnanensis.</title>
        <authorList>
            <person name="Zhuang X."/>
            <person name="Zhao J."/>
        </authorList>
    </citation>
    <scope>NUCLEOTIDE SEQUENCE [LARGE SCALE GENOMIC DNA]</scope>
    <source>
        <strain evidence="4">jys28</strain>
    </source>
</reference>
<name>A0A4U0NSP0_9ACTN</name>
<comment type="caution">
    <text evidence="3">The sequence shown here is derived from an EMBL/GenBank/DDBJ whole genome shotgun (WGS) entry which is preliminary data.</text>
</comment>
<evidence type="ECO:0000256" key="2">
    <source>
        <dbReference type="PIRSR" id="PIRSR007531-2"/>
    </source>
</evidence>
<dbReference type="Pfam" id="PF07931">
    <property type="entry name" value="CPT"/>
    <property type="match status" value="1"/>
</dbReference>
<dbReference type="InterPro" id="IPR027417">
    <property type="entry name" value="P-loop_NTPase"/>
</dbReference>
<dbReference type="AlphaFoldDB" id="A0A4U0NSP0"/>
<dbReference type="SUPFAM" id="SSF52540">
    <property type="entry name" value="P-loop containing nucleoside triphosphate hydrolases"/>
    <property type="match status" value="1"/>
</dbReference>
<dbReference type="OrthoDB" id="3538329at2"/>
<dbReference type="Gene3D" id="3.40.50.300">
    <property type="entry name" value="P-loop containing nucleotide triphosphate hydrolases"/>
    <property type="match status" value="1"/>
</dbReference>
<dbReference type="InterPro" id="IPR012853">
    <property type="entry name" value="CPT"/>
</dbReference>
<dbReference type="NCBIfam" id="NF033114">
    <property type="entry name" value="phos_trans_CPT"/>
    <property type="match status" value="1"/>
</dbReference>
<evidence type="ECO:0000256" key="1">
    <source>
        <dbReference type="PIRSR" id="PIRSR007531-1"/>
    </source>
</evidence>
<organism evidence="3 4">
    <name type="scientific">Streptomyces piniterrae</name>
    <dbReference type="NCBI Taxonomy" id="2571125"/>
    <lineage>
        <taxon>Bacteria</taxon>
        <taxon>Bacillati</taxon>
        <taxon>Actinomycetota</taxon>
        <taxon>Actinomycetes</taxon>
        <taxon>Kitasatosporales</taxon>
        <taxon>Streptomycetaceae</taxon>
        <taxon>Streptomyces</taxon>
    </lineage>
</organism>
<evidence type="ECO:0000313" key="4">
    <source>
        <dbReference type="Proteomes" id="UP000308697"/>
    </source>
</evidence>
<protein>
    <submittedName>
        <fullName evidence="3">Chloramphenicol phosphotransferase CPT</fullName>
    </submittedName>
</protein>
<dbReference type="GO" id="GO:0005524">
    <property type="term" value="F:ATP binding"/>
    <property type="evidence" value="ECO:0007669"/>
    <property type="project" value="InterPro"/>
</dbReference>
<feature type="binding site" evidence="2">
    <location>
        <begin position="6"/>
        <end position="13"/>
    </location>
    <ligand>
        <name>ATP</name>
        <dbReference type="ChEBI" id="CHEBI:30616"/>
    </ligand>
</feature>
<dbReference type="Proteomes" id="UP000308697">
    <property type="component" value="Unassembled WGS sequence"/>
</dbReference>
<evidence type="ECO:0000313" key="3">
    <source>
        <dbReference type="EMBL" id="TJZ57565.1"/>
    </source>
</evidence>
<keyword evidence="3" id="KW-0808">Transferase</keyword>
<accession>A0A4U0NSP0</accession>